<sequence length="313" mass="35583">MKKNLMFIGCVLSILILAYVSYQSLFNESVGEVTYSSEKHENISNSPTPSVKAESIKKENSVRLTNNENLNIPILMYHHFDQTSDSSVVVSKDRFKEQMMALHDAGYNTITDEELLNYLSNGEPIPENPILITIDDGYQSNYTIAYPILKELQMKATIYVVVADQEKTPGSIPHLTWDETREMYESGVVDIQSHTYDSHYYVKTNDGKGPALTNRMKDESKAAYIERIKLDLEKSKKTIEEKLNKEVVALAYPYGAHSNEVIKVAKELGYQLGHTVRRGVNGVETDPFRLMRINVVDQMDGDRLIARIEESME</sequence>
<keyword evidence="2" id="KW-0732">Signal</keyword>
<accession>A0ABS9H4S1</accession>
<dbReference type="RefSeq" id="WP_236336802.1">
    <property type="nucleotide sequence ID" value="NZ_JAKIJS010000001.1"/>
</dbReference>
<dbReference type="PROSITE" id="PS51677">
    <property type="entry name" value="NODB"/>
    <property type="match status" value="1"/>
</dbReference>
<proteinExistence type="predicted"/>
<evidence type="ECO:0000256" key="3">
    <source>
        <dbReference type="SAM" id="MobiDB-lite"/>
    </source>
</evidence>
<reference evidence="5 6" key="1">
    <citation type="submission" date="2022-01" db="EMBL/GenBank/DDBJ databases">
        <title>Alkalihalobacillus sp. EGI L200015, a novel bacterium isolated from a salt lake sediment.</title>
        <authorList>
            <person name="Gao L."/>
            <person name="Fang B.-Z."/>
            <person name="Li W.-J."/>
        </authorList>
    </citation>
    <scope>NUCLEOTIDE SEQUENCE [LARGE SCALE GENOMIC DNA]</scope>
    <source>
        <strain evidence="5 6">KCTC 12718</strain>
    </source>
</reference>
<dbReference type="PANTHER" id="PTHR34216">
    <property type="match status" value="1"/>
</dbReference>
<feature type="region of interest" description="Disordered" evidence="3">
    <location>
        <begin position="39"/>
        <end position="58"/>
    </location>
</feature>
<feature type="domain" description="NodB homology" evidence="4">
    <location>
        <begin position="128"/>
        <end position="313"/>
    </location>
</feature>
<evidence type="ECO:0000259" key="4">
    <source>
        <dbReference type="PROSITE" id="PS51677"/>
    </source>
</evidence>
<dbReference type="Gene3D" id="3.20.20.370">
    <property type="entry name" value="Glycoside hydrolase/deacetylase"/>
    <property type="match status" value="1"/>
</dbReference>
<comment type="subcellular location">
    <subcellularLocation>
        <location evidence="1">Secreted</location>
    </subcellularLocation>
</comment>
<dbReference type="InterPro" id="IPR051398">
    <property type="entry name" value="Polysacch_Deacetylase"/>
</dbReference>
<dbReference type="InterPro" id="IPR002509">
    <property type="entry name" value="NODB_dom"/>
</dbReference>
<gene>
    <name evidence="5" type="ORF">L2716_13710</name>
</gene>
<dbReference type="PANTHER" id="PTHR34216:SF3">
    <property type="entry name" value="POLY-BETA-1,6-N-ACETYL-D-GLUCOSAMINE N-DEACETYLASE"/>
    <property type="match status" value="1"/>
</dbReference>
<comment type="caution">
    <text evidence="5">The sequence shown here is derived from an EMBL/GenBank/DDBJ whole genome shotgun (WGS) entry which is preliminary data.</text>
</comment>
<dbReference type="CDD" id="cd10969">
    <property type="entry name" value="CE4_Ecf1_like_5s"/>
    <property type="match status" value="1"/>
</dbReference>
<protein>
    <submittedName>
        <fullName evidence="5">Polysaccharide deacetylase family protein</fullName>
    </submittedName>
</protein>
<name>A0ABS9H4S1_9BACL</name>
<dbReference type="InterPro" id="IPR011330">
    <property type="entry name" value="Glyco_hydro/deAcase_b/a-brl"/>
</dbReference>
<evidence type="ECO:0000256" key="2">
    <source>
        <dbReference type="ARBA" id="ARBA00022729"/>
    </source>
</evidence>
<organism evidence="5 6">
    <name type="scientific">Pseudalkalibacillus berkeleyi</name>
    <dbReference type="NCBI Taxonomy" id="1069813"/>
    <lineage>
        <taxon>Bacteria</taxon>
        <taxon>Bacillati</taxon>
        <taxon>Bacillota</taxon>
        <taxon>Bacilli</taxon>
        <taxon>Bacillales</taxon>
        <taxon>Fictibacillaceae</taxon>
        <taxon>Pseudalkalibacillus</taxon>
    </lineage>
</organism>
<dbReference type="Pfam" id="PF01522">
    <property type="entry name" value="Polysacc_deac_1"/>
    <property type="match status" value="1"/>
</dbReference>
<evidence type="ECO:0000313" key="6">
    <source>
        <dbReference type="Proteomes" id="UP001649381"/>
    </source>
</evidence>
<keyword evidence="6" id="KW-1185">Reference proteome</keyword>
<evidence type="ECO:0000256" key="1">
    <source>
        <dbReference type="ARBA" id="ARBA00004613"/>
    </source>
</evidence>
<evidence type="ECO:0000313" key="5">
    <source>
        <dbReference type="EMBL" id="MCF6138788.1"/>
    </source>
</evidence>
<dbReference type="Proteomes" id="UP001649381">
    <property type="component" value="Unassembled WGS sequence"/>
</dbReference>
<dbReference type="SUPFAM" id="SSF88713">
    <property type="entry name" value="Glycoside hydrolase/deacetylase"/>
    <property type="match status" value="1"/>
</dbReference>
<dbReference type="EMBL" id="JAKIJS010000001">
    <property type="protein sequence ID" value="MCF6138788.1"/>
    <property type="molecule type" value="Genomic_DNA"/>
</dbReference>